<dbReference type="OrthoDB" id="745875at2759"/>
<dbReference type="AlphaFoldDB" id="A0A8T3BJ48"/>
<dbReference type="SUPFAM" id="SSF52540">
    <property type="entry name" value="P-loop containing nucleoside triphosphate hydrolases"/>
    <property type="match status" value="1"/>
</dbReference>
<name>A0A8T3BJ48_DENNO</name>
<keyword evidence="6" id="KW-0067">ATP-binding</keyword>
<protein>
    <submittedName>
        <fullName evidence="9">Uncharacterized protein</fullName>
    </submittedName>
</protein>
<dbReference type="GO" id="GO:0005524">
    <property type="term" value="F:ATP binding"/>
    <property type="evidence" value="ECO:0007669"/>
    <property type="project" value="UniProtKB-KW"/>
</dbReference>
<dbReference type="Gene3D" id="3.40.50.300">
    <property type="entry name" value="P-loop containing nucleotide triphosphate hydrolases"/>
    <property type="match status" value="1"/>
</dbReference>
<feature type="domain" description="Disease resistance N-terminal" evidence="8">
    <location>
        <begin position="12"/>
        <end position="88"/>
    </location>
</feature>
<keyword evidence="2" id="KW-0433">Leucine-rich repeat</keyword>
<keyword evidence="5" id="KW-0611">Plant defense</keyword>
<dbReference type="Pfam" id="PF18052">
    <property type="entry name" value="Rx_N"/>
    <property type="match status" value="1"/>
</dbReference>
<keyword evidence="4" id="KW-0547">Nucleotide-binding</keyword>
<accession>A0A8T3BJ48</accession>
<dbReference type="GO" id="GO:0043531">
    <property type="term" value="F:ADP binding"/>
    <property type="evidence" value="ECO:0007669"/>
    <property type="project" value="InterPro"/>
</dbReference>
<comment type="caution">
    <text evidence="9">The sequence shown here is derived from an EMBL/GenBank/DDBJ whole genome shotgun (WGS) entry which is preliminary data.</text>
</comment>
<organism evidence="9 10">
    <name type="scientific">Dendrobium nobile</name>
    <name type="common">Orchid</name>
    <dbReference type="NCBI Taxonomy" id="94219"/>
    <lineage>
        <taxon>Eukaryota</taxon>
        <taxon>Viridiplantae</taxon>
        <taxon>Streptophyta</taxon>
        <taxon>Embryophyta</taxon>
        <taxon>Tracheophyta</taxon>
        <taxon>Spermatophyta</taxon>
        <taxon>Magnoliopsida</taxon>
        <taxon>Liliopsida</taxon>
        <taxon>Asparagales</taxon>
        <taxon>Orchidaceae</taxon>
        <taxon>Epidendroideae</taxon>
        <taxon>Malaxideae</taxon>
        <taxon>Dendrobiinae</taxon>
        <taxon>Dendrobium</taxon>
    </lineage>
</organism>
<dbReference type="InterPro" id="IPR041118">
    <property type="entry name" value="Rx_N"/>
</dbReference>
<feature type="domain" description="NB-ARC" evidence="7">
    <location>
        <begin position="183"/>
        <end position="353"/>
    </location>
</feature>
<comment type="similarity">
    <text evidence="1">Belongs to the disease resistance NB-LRR family.</text>
</comment>
<keyword evidence="3" id="KW-0677">Repeat</keyword>
<evidence type="ECO:0000256" key="2">
    <source>
        <dbReference type="ARBA" id="ARBA00022614"/>
    </source>
</evidence>
<evidence type="ECO:0000259" key="8">
    <source>
        <dbReference type="Pfam" id="PF18052"/>
    </source>
</evidence>
<evidence type="ECO:0000313" key="9">
    <source>
        <dbReference type="EMBL" id="KAI0514177.1"/>
    </source>
</evidence>
<evidence type="ECO:0000256" key="6">
    <source>
        <dbReference type="ARBA" id="ARBA00022840"/>
    </source>
</evidence>
<evidence type="ECO:0000313" key="10">
    <source>
        <dbReference type="Proteomes" id="UP000829196"/>
    </source>
</evidence>
<reference evidence="9" key="1">
    <citation type="journal article" date="2022" name="Front. Genet.">
        <title>Chromosome-Scale Assembly of the Dendrobium nobile Genome Provides Insights Into the Molecular Mechanism of the Biosynthesis of the Medicinal Active Ingredient of Dendrobium.</title>
        <authorList>
            <person name="Xu Q."/>
            <person name="Niu S.-C."/>
            <person name="Li K.-L."/>
            <person name="Zheng P.-J."/>
            <person name="Zhang X.-J."/>
            <person name="Jia Y."/>
            <person name="Liu Y."/>
            <person name="Niu Y.-X."/>
            <person name="Yu L.-H."/>
            <person name="Chen D.-F."/>
            <person name="Zhang G.-Q."/>
        </authorList>
    </citation>
    <scope>NUCLEOTIDE SEQUENCE</scope>
    <source>
        <tissue evidence="9">Leaf</tissue>
    </source>
</reference>
<gene>
    <name evidence="9" type="ORF">KFK09_010212</name>
</gene>
<dbReference type="PRINTS" id="PR00364">
    <property type="entry name" value="DISEASERSIST"/>
</dbReference>
<dbReference type="InterPro" id="IPR002182">
    <property type="entry name" value="NB-ARC"/>
</dbReference>
<evidence type="ECO:0000256" key="3">
    <source>
        <dbReference type="ARBA" id="ARBA00022737"/>
    </source>
</evidence>
<dbReference type="Gene3D" id="1.20.5.4130">
    <property type="match status" value="1"/>
</dbReference>
<dbReference type="GO" id="GO:0006952">
    <property type="term" value="P:defense response"/>
    <property type="evidence" value="ECO:0007669"/>
    <property type="project" value="UniProtKB-KW"/>
</dbReference>
<dbReference type="Proteomes" id="UP000829196">
    <property type="component" value="Unassembled WGS sequence"/>
</dbReference>
<keyword evidence="10" id="KW-1185">Reference proteome</keyword>
<evidence type="ECO:0000256" key="1">
    <source>
        <dbReference type="ARBA" id="ARBA00008894"/>
    </source>
</evidence>
<evidence type="ECO:0000256" key="5">
    <source>
        <dbReference type="ARBA" id="ARBA00022821"/>
    </source>
</evidence>
<dbReference type="EMBL" id="JAGYWB010000008">
    <property type="protein sequence ID" value="KAI0514177.1"/>
    <property type="molecule type" value="Genomic_DNA"/>
</dbReference>
<dbReference type="InterPro" id="IPR027417">
    <property type="entry name" value="P-loop_NTPase"/>
</dbReference>
<evidence type="ECO:0000259" key="7">
    <source>
        <dbReference type="Pfam" id="PF00931"/>
    </source>
</evidence>
<dbReference type="Pfam" id="PF00931">
    <property type="entry name" value="NB-ARC"/>
    <property type="match status" value="1"/>
</dbReference>
<sequence length="363" mass="42057">MEVAGWFDGPIMENIINTCSDYLKDQLRWQTGMEEELERLRENHPKIQAVFDFAANQAQISDPALNKWIWQLRDAIDEAVDVLDVLDYIKHLDEWTWQPQYAMDAAGDVIDELEYATPKEHLERDLQRDLNLKRLEEAVQKLGKVSAHVTTFLHLLDSAKQEQKEQEVDFYKTRGTGYLPKEKELVMQWLMKPSNDPGTTRCRNISVLSIVGHGGMGMTALVQHIYEDEITKEFDLKMWVSVSNKDVKEVIKDMLESLKKERPRLNTLAALQNSLWTEILSKKFLLILEDVWEDENRHISKWEKLLAPLAYGKMDSKILVTSRMDSVALTIVMVIKKKVEIVKLEGLEEDECLSSSTLMHLLE</sequence>
<proteinExistence type="inferred from homology"/>
<evidence type="ECO:0000256" key="4">
    <source>
        <dbReference type="ARBA" id="ARBA00022741"/>
    </source>
</evidence>
<dbReference type="PANTHER" id="PTHR36766">
    <property type="entry name" value="PLANT BROAD-SPECTRUM MILDEW RESISTANCE PROTEIN RPW8"/>
    <property type="match status" value="1"/>
</dbReference>
<dbReference type="PANTHER" id="PTHR36766:SF64">
    <property type="entry name" value="OS12G0206100 PROTEIN"/>
    <property type="match status" value="1"/>
</dbReference>